<accession>X7YL67</accession>
<dbReference type="PATRIC" id="fig|1299326.3.peg.6135"/>
<comment type="caution">
    <text evidence="1">The sequence shown here is derived from an EMBL/GenBank/DDBJ whole genome shotgun (WGS) entry which is preliminary data.</text>
</comment>
<organism evidence="1 2">
    <name type="scientific">Mycobacterium kansasii 662</name>
    <dbReference type="NCBI Taxonomy" id="1299326"/>
    <lineage>
        <taxon>Bacteria</taxon>
        <taxon>Bacillati</taxon>
        <taxon>Actinomycetota</taxon>
        <taxon>Actinomycetes</taxon>
        <taxon>Mycobacteriales</taxon>
        <taxon>Mycobacteriaceae</taxon>
        <taxon>Mycobacterium</taxon>
    </lineage>
</organism>
<dbReference type="AlphaFoldDB" id="X7YL67"/>
<dbReference type="Proteomes" id="UP000020561">
    <property type="component" value="Unassembled WGS sequence"/>
</dbReference>
<gene>
    <name evidence="1" type="ORF">I545_6379</name>
</gene>
<reference evidence="1 2" key="1">
    <citation type="submission" date="2013-12" db="EMBL/GenBank/DDBJ databases">
        <authorList>
            <person name="Brown-Elliot B."/>
            <person name="Wallace R."/>
            <person name="Lenaerts A."/>
            <person name="Ordway D."/>
            <person name="DeGroote M.A."/>
            <person name="Parker T."/>
            <person name="Sizemore C."/>
            <person name="Tallon L.J."/>
            <person name="Sadzewicz L.K."/>
            <person name="Sengamalay N."/>
            <person name="Fraser C.M."/>
            <person name="Hine E."/>
            <person name="Shefchek K.A."/>
            <person name="Das S.P."/>
            <person name="Tettelin H."/>
        </authorList>
    </citation>
    <scope>NUCLEOTIDE SEQUENCE [LARGE SCALE GENOMIC DNA]</scope>
    <source>
        <strain evidence="1 2">662</strain>
    </source>
</reference>
<protein>
    <submittedName>
        <fullName evidence="1">Uncharacterized protein</fullName>
    </submittedName>
</protein>
<sequence>MSQVNADAGAMVQRDHYRVDDRLDPAVVARLDFASAAAV</sequence>
<evidence type="ECO:0000313" key="1">
    <source>
        <dbReference type="EMBL" id="EUA07834.1"/>
    </source>
</evidence>
<proteinExistence type="predicted"/>
<name>X7YL67_MYCKA</name>
<dbReference type="EMBL" id="JAOA01000016">
    <property type="protein sequence ID" value="EUA07834.1"/>
    <property type="molecule type" value="Genomic_DNA"/>
</dbReference>
<evidence type="ECO:0000313" key="2">
    <source>
        <dbReference type="Proteomes" id="UP000020561"/>
    </source>
</evidence>